<dbReference type="InterPro" id="IPR000340">
    <property type="entry name" value="Dual-sp_phosphatase_cat-dom"/>
</dbReference>
<dbReference type="Gene3D" id="3.90.190.10">
    <property type="entry name" value="Protein tyrosine phosphatase superfamily"/>
    <property type="match status" value="1"/>
</dbReference>
<evidence type="ECO:0000256" key="2">
    <source>
        <dbReference type="ARBA" id="ARBA00022801"/>
    </source>
</evidence>
<feature type="compositionally biased region" description="Polar residues" evidence="3">
    <location>
        <begin position="479"/>
        <end position="493"/>
    </location>
</feature>
<dbReference type="SMART" id="SM00404">
    <property type="entry name" value="PTPc_motif"/>
    <property type="match status" value="1"/>
</dbReference>
<sequence>MAQILRQIVAGPRIKHPETGLDLVYVTDNIIAMSMPAASGPKLYYRNPLNKVVEFLDKEHGSDWAVWEFRAEGTGYEDSAFHDRVFHSPWPDHHPPPFALIPNIMASMRNHLKQGPEKVAVVHCKAGKGRTGTVTCSYLISEEGWSKADALERFTKKRMRPQFGAGVSIPSQLRYVDYVSRWVSEFSKIYVERSVEVLEVHVWGLRENVKIAILGYVDEGKTIKNFHSFTKDEKQLVDADTEKNSQMVVYRPKNRVVLPTNDVCIDLEKRTRAAAGWTFVSALAHCWWNCYFEGGGADITSGVFTQEWDKMDGLKGTLKKGIRIFDKVQIVWKVVNDIESHTIGEPGPGEPVEGTHKASENRGENKQMDPLINRDLGLRPANTDDDSSITASLSKPGSLTNSMENLVMRDKADAEKENRGDDSETDTESLRPSDSVSVTKPSSTSTSGTKRSLNRGEDSISSPSTTNWTTSDSSTSTTANQEPMNLNIEQSVSPVEIGQNDEQTLQSGHRTQASNSSIPTITTTPPPQASQEENTPRQGPVTARTGSDSPQEVVAKVVGTDASEGSRVITASTGNGEVLVSTEPEGDAKLGLKVGRLVQADPNEMAN</sequence>
<dbReference type="GO" id="GO:0005829">
    <property type="term" value="C:cytosol"/>
    <property type="evidence" value="ECO:0007669"/>
    <property type="project" value="TreeGrafter"/>
</dbReference>
<dbReference type="Pfam" id="PF00782">
    <property type="entry name" value="DSPc"/>
    <property type="match status" value="1"/>
</dbReference>
<dbReference type="GO" id="GO:0051896">
    <property type="term" value="P:regulation of phosphatidylinositol 3-kinase/protein kinase B signal transduction"/>
    <property type="evidence" value="ECO:0007669"/>
    <property type="project" value="TreeGrafter"/>
</dbReference>
<dbReference type="EC" id="3.1.3.67" evidence="1"/>
<name>A0AAV9UKR7_9PEZI</name>
<dbReference type="PROSITE" id="PS00383">
    <property type="entry name" value="TYR_PHOSPHATASE_1"/>
    <property type="match status" value="1"/>
</dbReference>
<feature type="compositionally biased region" description="Basic and acidic residues" evidence="3">
    <location>
        <begin position="407"/>
        <end position="422"/>
    </location>
</feature>
<dbReference type="GO" id="GO:0004725">
    <property type="term" value="F:protein tyrosine phosphatase activity"/>
    <property type="evidence" value="ECO:0007669"/>
    <property type="project" value="TreeGrafter"/>
</dbReference>
<evidence type="ECO:0000259" key="5">
    <source>
        <dbReference type="PROSITE" id="PS51181"/>
    </source>
</evidence>
<dbReference type="PANTHER" id="PTHR12305">
    <property type="entry name" value="PHOSPHATASE WITH HOMOLOGY TO TENSIN"/>
    <property type="match status" value="1"/>
</dbReference>
<evidence type="ECO:0000313" key="6">
    <source>
        <dbReference type="EMBL" id="KAK6343468.1"/>
    </source>
</evidence>
<dbReference type="AlphaFoldDB" id="A0AAV9UKR7"/>
<dbReference type="InterPro" id="IPR029023">
    <property type="entry name" value="Tensin_phosphatase"/>
</dbReference>
<proteinExistence type="predicted"/>
<feature type="domain" description="Tyrosine specific protein phosphatases" evidence="4">
    <location>
        <begin position="102"/>
        <end position="158"/>
    </location>
</feature>
<dbReference type="InterPro" id="IPR003595">
    <property type="entry name" value="Tyr_Pase_cat"/>
</dbReference>
<dbReference type="GO" id="GO:0042995">
    <property type="term" value="C:cell projection"/>
    <property type="evidence" value="ECO:0007669"/>
    <property type="project" value="TreeGrafter"/>
</dbReference>
<gene>
    <name evidence="6" type="primary">TEP1</name>
    <name evidence="6" type="ORF">TWF730_011057</name>
</gene>
<evidence type="ECO:0000256" key="3">
    <source>
        <dbReference type="SAM" id="MobiDB-lite"/>
    </source>
</evidence>
<feature type="compositionally biased region" description="Polar residues" evidence="3">
    <location>
        <begin position="388"/>
        <end position="404"/>
    </location>
</feature>
<dbReference type="SUPFAM" id="SSF52799">
    <property type="entry name" value="(Phosphotyrosine protein) phosphatases II"/>
    <property type="match status" value="1"/>
</dbReference>
<feature type="domain" description="Phosphatase tensin-type" evidence="5">
    <location>
        <begin position="12"/>
        <end position="186"/>
    </location>
</feature>
<dbReference type="EMBL" id="JAVHNS010000009">
    <property type="protein sequence ID" value="KAK6343468.1"/>
    <property type="molecule type" value="Genomic_DNA"/>
</dbReference>
<evidence type="ECO:0000313" key="7">
    <source>
        <dbReference type="Proteomes" id="UP001373714"/>
    </source>
</evidence>
<keyword evidence="7" id="KW-1185">Reference proteome</keyword>
<dbReference type="GO" id="GO:0005634">
    <property type="term" value="C:nucleus"/>
    <property type="evidence" value="ECO:0007669"/>
    <property type="project" value="TreeGrafter"/>
</dbReference>
<dbReference type="InterPro" id="IPR000387">
    <property type="entry name" value="Tyr_Pase_dom"/>
</dbReference>
<organism evidence="6 7">
    <name type="scientific">Orbilia blumenaviensis</name>
    <dbReference type="NCBI Taxonomy" id="1796055"/>
    <lineage>
        <taxon>Eukaryota</taxon>
        <taxon>Fungi</taxon>
        <taxon>Dikarya</taxon>
        <taxon>Ascomycota</taxon>
        <taxon>Pezizomycotina</taxon>
        <taxon>Orbiliomycetes</taxon>
        <taxon>Orbiliales</taxon>
        <taxon>Orbiliaceae</taxon>
        <taxon>Orbilia</taxon>
    </lineage>
</organism>
<dbReference type="Proteomes" id="UP001373714">
    <property type="component" value="Unassembled WGS sequence"/>
</dbReference>
<dbReference type="InterPro" id="IPR029021">
    <property type="entry name" value="Prot-tyrosine_phosphatase-like"/>
</dbReference>
<protein>
    <recommendedName>
        <fullName evidence="1">phosphatidylinositol-3,4,5-trisphosphate 3-phosphatase</fullName>
        <ecNumber evidence="1">3.1.3.67</ecNumber>
    </recommendedName>
</protein>
<evidence type="ECO:0000259" key="4">
    <source>
        <dbReference type="PROSITE" id="PS50056"/>
    </source>
</evidence>
<dbReference type="CDD" id="cd14497">
    <property type="entry name" value="PTP_PTEN-like"/>
    <property type="match status" value="1"/>
</dbReference>
<dbReference type="GO" id="GO:0046856">
    <property type="term" value="P:phosphatidylinositol dephosphorylation"/>
    <property type="evidence" value="ECO:0007669"/>
    <property type="project" value="TreeGrafter"/>
</dbReference>
<dbReference type="InterPro" id="IPR016130">
    <property type="entry name" value="Tyr_Pase_AS"/>
</dbReference>
<dbReference type="PROSITE" id="PS51181">
    <property type="entry name" value="PPASE_TENSIN"/>
    <property type="match status" value="1"/>
</dbReference>
<dbReference type="InterPro" id="IPR051281">
    <property type="entry name" value="Dual-spec_lipid-protein_phosph"/>
</dbReference>
<feature type="compositionally biased region" description="Polar residues" evidence="3">
    <location>
        <begin position="500"/>
        <end position="517"/>
    </location>
</feature>
<dbReference type="PANTHER" id="PTHR12305:SF81">
    <property type="entry name" value="PHOSPHATIDYLINOSITOL 3,4,5-TRISPHOSPHATE 3-PHOSPHATASE AND DUAL-SPECIFICITY PROTEIN PHOSPHATASE PTEN"/>
    <property type="match status" value="1"/>
</dbReference>
<feature type="region of interest" description="Disordered" evidence="3">
    <location>
        <begin position="340"/>
        <end position="552"/>
    </location>
</feature>
<dbReference type="GO" id="GO:0043491">
    <property type="term" value="P:phosphatidylinositol 3-kinase/protein kinase B signal transduction"/>
    <property type="evidence" value="ECO:0007669"/>
    <property type="project" value="TreeGrafter"/>
</dbReference>
<feature type="compositionally biased region" description="Low complexity" evidence="3">
    <location>
        <begin position="432"/>
        <end position="451"/>
    </location>
</feature>
<reference evidence="6 7" key="1">
    <citation type="submission" date="2019-10" db="EMBL/GenBank/DDBJ databases">
        <authorList>
            <person name="Palmer J.M."/>
        </authorList>
    </citation>
    <scope>NUCLEOTIDE SEQUENCE [LARGE SCALE GENOMIC DNA]</scope>
    <source>
        <strain evidence="6 7">TWF730</strain>
    </source>
</reference>
<dbReference type="PROSITE" id="PS50056">
    <property type="entry name" value="TYR_PHOSPHATASE_2"/>
    <property type="match status" value="1"/>
</dbReference>
<keyword evidence="2" id="KW-0378">Hydrolase</keyword>
<evidence type="ECO:0000256" key="1">
    <source>
        <dbReference type="ARBA" id="ARBA00013015"/>
    </source>
</evidence>
<comment type="caution">
    <text evidence="6">The sequence shown here is derived from an EMBL/GenBank/DDBJ whole genome shotgun (WGS) entry which is preliminary data.</text>
</comment>
<feature type="compositionally biased region" description="Basic and acidic residues" evidence="3">
    <location>
        <begin position="353"/>
        <end position="367"/>
    </location>
</feature>
<dbReference type="GO" id="GO:0005886">
    <property type="term" value="C:plasma membrane"/>
    <property type="evidence" value="ECO:0007669"/>
    <property type="project" value="TreeGrafter"/>
</dbReference>
<feature type="compositionally biased region" description="Low complexity" evidence="3">
    <location>
        <begin position="459"/>
        <end position="478"/>
    </location>
</feature>
<dbReference type="GO" id="GO:0016314">
    <property type="term" value="F:phosphatidylinositol-3,4,5-trisphosphate 3-phosphatase activity"/>
    <property type="evidence" value="ECO:0007669"/>
    <property type="project" value="UniProtKB-EC"/>
</dbReference>
<accession>A0AAV9UKR7</accession>